<evidence type="ECO:0000256" key="4">
    <source>
        <dbReference type="ARBA" id="ARBA00022989"/>
    </source>
</evidence>
<dbReference type="GO" id="GO:0022857">
    <property type="term" value="F:transmembrane transporter activity"/>
    <property type="evidence" value="ECO:0007669"/>
    <property type="project" value="InterPro"/>
</dbReference>
<comment type="similarity">
    <text evidence="2 6">Belongs to the drug/metabolite transporter (DMT) superfamily. Plant drug/metabolite exporter (P-DME) (TC 2.A.7.4) family.</text>
</comment>
<evidence type="ECO:0000256" key="2">
    <source>
        <dbReference type="ARBA" id="ARBA00007635"/>
    </source>
</evidence>
<reference evidence="8" key="1">
    <citation type="submission" date="2015-10" db="EMBL/GenBank/DDBJ databases">
        <authorList>
            <person name="Martinez-Garcia P.J."/>
            <person name="Crepeau M.W."/>
            <person name="Puiu D."/>
            <person name="Gonzalez-Ibeas D."/>
            <person name="Whalen J."/>
            <person name="Stevens K."/>
            <person name="Paul R."/>
            <person name="Butterfield T."/>
            <person name="Britton M."/>
            <person name="Reagan R."/>
            <person name="Chakraborty S."/>
            <person name="Walawage S.L."/>
            <person name="Vasquez-Gross H.A."/>
            <person name="Cardeno C."/>
            <person name="Famula R."/>
            <person name="Pratt K."/>
            <person name="Kuruganti S."/>
            <person name="Aradhya M.K."/>
            <person name="Leslie C.A."/>
            <person name="Dandekar A.M."/>
            <person name="Salzberg S.L."/>
            <person name="Wegrzyn J.L."/>
            <person name="Langley C.H."/>
            <person name="Neale D.B."/>
        </authorList>
    </citation>
    <scope>NUCLEOTIDE SEQUENCE</scope>
    <source>
        <tissue evidence="8">Leaves</tissue>
    </source>
</reference>
<comment type="subcellular location">
    <subcellularLocation>
        <location evidence="1 6">Membrane</location>
        <topology evidence="1 6">Multi-pass membrane protein</topology>
    </subcellularLocation>
</comment>
<comment type="caution">
    <text evidence="8">The sequence shown here is derived from an EMBL/GenBank/DDBJ whole genome shotgun (WGS) entry which is preliminary data.</text>
</comment>
<dbReference type="EMBL" id="LIHL02000009">
    <property type="protein sequence ID" value="KAF5460447.1"/>
    <property type="molecule type" value="Genomic_DNA"/>
</dbReference>
<dbReference type="InterPro" id="IPR037185">
    <property type="entry name" value="EmrE-like"/>
</dbReference>
<sequence>MAIISKAALNDGISPLVFNAYRQAIAALVLAPFALLLERRTDNMWSFGLFCKIFLAALCGPTVSLDLYYLALQRSSATNATAILNTIPVVTFLLSVLLRIETVGWGTFHGILKIVGMCIAIGGAMLLSFLGPIGSSTETSFHHVGNNKNRFLGPVLMFLCSVAWSLWLIVQPHLLKQYPSKLRLSTLQCLLSSVQATVAAAALQRNFDSWKIGGDIQLASLAYCYIGWPYDYWRSLFCSMGKEQGARAIKLSTIAHENRNSVKRAKIMLKVTPPIQPHDHNAFITFRISLINAYYWHSGTHVNNIIGFHVKLFIIHFKYCY</sequence>
<evidence type="ECO:0000259" key="7">
    <source>
        <dbReference type="Pfam" id="PF00892"/>
    </source>
</evidence>
<evidence type="ECO:0000313" key="9">
    <source>
        <dbReference type="Proteomes" id="UP000619265"/>
    </source>
</evidence>
<feature type="transmembrane region" description="Helical" evidence="6">
    <location>
        <begin position="49"/>
        <end position="71"/>
    </location>
</feature>
<dbReference type="PANTHER" id="PTHR31218">
    <property type="entry name" value="WAT1-RELATED PROTEIN"/>
    <property type="match status" value="1"/>
</dbReference>
<proteinExistence type="inferred from homology"/>
<feature type="transmembrane region" description="Helical" evidence="6">
    <location>
        <begin position="20"/>
        <end position="37"/>
    </location>
</feature>
<evidence type="ECO:0000256" key="6">
    <source>
        <dbReference type="RuleBase" id="RU363077"/>
    </source>
</evidence>
<evidence type="ECO:0000256" key="1">
    <source>
        <dbReference type="ARBA" id="ARBA00004141"/>
    </source>
</evidence>
<organism evidence="8 9">
    <name type="scientific">Juglans regia</name>
    <name type="common">English walnut</name>
    <dbReference type="NCBI Taxonomy" id="51240"/>
    <lineage>
        <taxon>Eukaryota</taxon>
        <taxon>Viridiplantae</taxon>
        <taxon>Streptophyta</taxon>
        <taxon>Embryophyta</taxon>
        <taxon>Tracheophyta</taxon>
        <taxon>Spermatophyta</taxon>
        <taxon>Magnoliopsida</taxon>
        <taxon>eudicotyledons</taxon>
        <taxon>Gunneridae</taxon>
        <taxon>Pentapetalae</taxon>
        <taxon>rosids</taxon>
        <taxon>fabids</taxon>
        <taxon>Fagales</taxon>
        <taxon>Juglandaceae</taxon>
        <taxon>Juglans</taxon>
    </lineage>
</organism>
<keyword evidence="5 6" id="KW-0472">Membrane</keyword>
<reference evidence="8" key="2">
    <citation type="submission" date="2020-03" db="EMBL/GenBank/DDBJ databases">
        <title>Walnut 2.0.</title>
        <authorList>
            <person name="Marrano A."/>
            <person name="Britton M."/>
            <person name="Zimin A.V."/>
            <person name="Zaini P.A."/>
            <person name="Workman R."/>
            <person name="Puiu D."/>
            <person name="Bianco L."/>
            <person name="Allen B.J."/>
            <person name="Troggio M."/>
            <person name="Leslie C.A."/>
            <person name="Timp W."/>
            <person name="Dendekar A."/>
            <person name="Salzberg S.L."/>
            <person name="Neale D.B."/>
        </authorList>
    </citation>
    <scope>NUCLEOTIDE SEQUENCE</scope>
    <source>
        <tissue evidence="8">Leaves</tissue>
    </source>
</reference>
<dbReference type="InterPro" id="IPR000620">
    <property type="entry name" value="EamA_dom"/>
</dbReference>
<protein>
    <recommendedName>
        <fullName evidence="6">WAT1-related protein</fullName>
    </recommendedName>
</protein>
<keyword evidence="4 6" id="KW-1133">Transmembrane helix</keyword>
<dbReference type="AlphaFoldDB" id="A0A833X5G2"/>
<evidence type="ECO:0000313" key="8">
    <source>
        <dbReference type="EMBL" id="KAF5460447.1"/>
    </source>
</evidence>
<accession>A0A833X5G2</accession>
<dbReference type="SUPFAM" id="SSF103481">
    <property type="entry name" value="Multidrug resistance efflux transporter EmrE"/>
    <property type="match status" value="1"/>
</dbReference>
<feature type="transmembrane region" description="Helical" evidence="6">
    <location>
        <begin position="110"/>
        <end position="131"/>
    </location>
</feature>
<feature type="transmembrane region" description="Helical" evidence="6">
    <location>
        <begin position="151"/>
        <end position="170"/>
    </location>
</feature>
<feature type="domain" description="EamA" evidence="7">
    <location>
        <begin position="2"/>
        <end position="118"/>
    </location>
</feature>
<feature type="transmembrane region" description="Helical" evidence="6">
    <location>
        <begin position="77"/>
        <end position="98"/>
    </location>
</feature>
<keyword evidence="3 6" id="KW-0812">Transmembrane</keyword>
<dbReference type="GO" id="GO:0016020">
    <property type="term" value="C:membrane"/>
    <property type="evidence" value="ECO:0007669"/>
    <property type="project" value="UniProtKB-SubCell"/>
</dbReference>
<dbReference type="Gramene" id="Jr09_08810_p1">
    <property type="protein sequence ID" value="cds.Jr09_08810_p1"/>
    <property type="gene ID" value="Jr09_08810"/>
</dbReference>
<name>A0A833X5G2_JUGRE</name>
<evidence type="ECO:0000256" key="5">
    <source>
        <dbReference type="ARBA" id="ARBA00023136"/>
    </source>
</evidence>
<dbReference type="Proteomes" id="UP000619265">
    <property type="component" value="Unassembled WGS sequence"/>
</dbReference>
<evidence type="ECO:0000256" key="3">
    <source>
        <dbReference type="ARBA" id="ARBA00022692"/>
    </source>
</evidence>
<dbReference type="InterPro" id="IPR030184">
    <property type="entry name" value="WAT1-related"/>
</dbReference>
<dbReference type="Pfam" id="PF00892">
    <property type="entry name" value="EamA"/>
    <property type="match status" value="1"/>
</dbReference>
<gene>
    <name evidence="8" type="ORF">F2P56_020311</name>
</gene>